<evidence type="ECO:0000313" key="1">
    <source>
        <dbReference type="EMBL" id="KAK0742583.1"/>
    </source>
</evidence>
<organism evidence="1 2">
    <name type="scientific">Schizothecium vesticola</name>
    <dbReference type="NCBI Taxonomy" id="314040"/>
    <lineage>
        <taxon>Eukaryota</taxon>
        <taxon>Fungi</taxon>
        <taxon>Dikarya</taxon>
        <taxon>Ascomycota</taxon>
        <taxon>Pezizomycotina</taxon>
        <taxon>Sordariomycetes</taxon>
        <taxon>Sordariomycetidae</taxon>
        <taxon>Sordariales</taxon>
        <taxon>Schizotheciaceae</taxon>
        <taxon>Schizothecium</taxon>
    </lineage>
</organism>
<sequence>MFGPRTRRVIREVFEDRFSVTDKQRVKMDEFRETRDVEDFDNREDETTEEEDYLYSDYSSGGPVMLRVLVRSRSSIWQWGRIWCAGRAYGDSRLPDRRSTFDSLAGNATGSPSTVNLDSLFADMDMCEFDACLDVTSLTAYYVDLLQYLRSNNLDRAPKMGQRRQGRLTCTNANTALPMIDLASEVMEAFVINSEQCAGTGRVTIETWNIGRETTGELLASPSHVRKRAYCILKEAKFPLATLPYFQPLEATRLAQQWMASSWIIATPEKEARYADLRGRVQDRAAAAEYLRLSPALYIAITRESFWSIECSEFADDGTIINADKYREDIGVVEPFVYWGYPTGDALLNMHKTRRLGLSFVRAQLLLRTGYTFAEVAELARTKYVNPMLPTGRDKVLLDGIQFSYRFLQLIVPLLGVSDAGERASLLSALLFSAQAWFGALIRVQTPPTGTAPVCPEVPVQEFTEREIRDWVAKWFDALGNLSSWRTARPSVVTDDNDGNGSRILGYLKQTGDLWDGEDLFGFVWMDSKVHYSGLGPICATFPTGNIFVVQT</sequence>
<comment type="caution">
    <text evidence="1">The sequence shown here is derived from an EMBL/GenBank/DDBJ whole genome shotgun (WGS) entry which is preliminary data.</text>
</comment>
<dbReference type="EMBL" id="JAUKUD010000005">
    <property type="protein sequence ID" value="KAK0742583.1"/>
    <property type="molecule type" value="Genomic_DNA"/>
</dbReference>
<dbReference type="Proteomes" id="UP001172155">
    <property type="component" value="Unassembled WGS sequence"/>
</dbReference>
<name>A0AA40ENH6_9PEZI</name>
<evidence type="ECO:0000313" key="2">
    <source>
        <dbReference type="Proteomes" id="UP001172155"/>
    </source>
</evidence>
<keyword evidence="2" id="KW-1185">Reference proteome</keyword>
<protein>
    <submittedName>
        <fullName evidence="1">Uncharacterized protein</fullName>
    </submittedName>
</protein>
<gene>
    <name evidence="1" type="ORF">B0T18DRAFT_489562</name>
</gene>
<dbReference type="AlphaFoldDB" id="A0AA40ENH6"/>
<proteinExistence type="predicted"/>
<reference evidence="1" key="1">
    <citation type="submission" date="2023-06" db="EMBL/GenBank/DDBJ databases">
        <title>Genome-scale phylogeny and comparative genomics of the fungal order Sordariales.</title>
        <authorList>
            <consortium name="Lawrence Berkeley National Laboratory"/>
            <person name="Hensen N."/>
            <person name="Bonometti L."/>
            <person name="Westerberg I."/>
            <person name="Brannstrom I.O."/>
            <person name="Guillou S."/>
            <person name="Cros-Aarteil S."/>
            <person name="Calhoun S."/>
            <person name="Haridas S."/>
            <person name="Kuo A."/>
            <person name="Mondo S."/>
            <person name="Pangilinan J."/>
            <person name="Riley R."/>
            <person name="LaButti K."/>
            <person name="Andreopoulos B."/>
            <person name="Lipzen A."/>
            <person name="Chen C."/>
            <person name="Yanf M."/>
            <person name="Daum C."/>
            <person name="Ng V."/>
            <person name="Clum A."/>
            <person name="Steindorff A."/>
            <person name="Ohm R."/>
            <person name="Martin F."/>
            <person name="Silar P."/>
            <person name="Natvig D."/>
            <person name="Lalanne C."/>
            <person name="Gautier V."/>
            <person name="Ament-velasquez S.L."/>
            <person name="Kruys A."/>
            <person name="Hutchinson M.I."/>
            <person name="Powell A.J."/>
            <person name="Barry K."/>
            <person name="Miller A.N."/>
            <person name="Grigoriev I.V."/>
            <person name="Debuchy R."/>
            <person name="Gladieux P."/>
            <person name="Thoren M.H."/>
            <person name="Johannesson H."/>
        </authorList>
    </citation>
    <scope>NUCLEOTIDE SEQUENCE</scope>
    <source>
        <strain evidence="1">SMH3187-1</strain>
    </source>
</reference>
<accession>A0AA40ENH6</accession>